<dbReference type="AlphaFoldDB" id="A0A2S0ND40"/>
<sequence length="122" mass="13220">MTSLPAPDLAALPHIPCDAEGPVFREPWEAHAFALAVTLHAKGLFTWPEWAETLSAEIRAAQAAGDPDTGETYYSHWLRALERLMIARGVTTAPAIDDTTAAWHRAAEATPHGQPIVLETGR</sequence>
<protein>
    <submittedName>
        <fullName evidence="2">Nitrile hydratase accessory protein</fullName>
    </submittedName>
</protein>
<dbReference type="KEGG" id="phr:C6569_12505"/>
<reference evidence="2 3" key="1">
    <citation type="submission" date="2018-03" db="EMBL/GenBank/DDBJ databases">
        <title>Genome sequencing of Phreatobacter sp.</title>
        <authorList>
            <person name="Kim S.-J."/>
            <person name="Heo J."/>
            <person name="Kwon S.-W."/>
        </authorList>
    </citation>
    <scope>NUCLEOTIDE SEQUENCE [LARGE SCALE GENOMIC DNA]</scope>
    <source>
        <strain evidence="2 3">S-12</strain>
    </source>
</reference>
<accession>A0A2S0ND40</accession>
<dbReference type="InterPro" id="IPR049054">
    <property type="entry name" value="CN_hydtase_beta-like_N"/>
</dbReference>
<evidence type="ECO:0000313" key="3">
    <source>
        <dbReference type="Proteomes" id="UP000237889"/>
    </source>
</evidence>
<gene>
    <name evidence="2" type="ORF">C6569_12505</name>
</gene>
<dbReference type="SUPFAM" id="SSF50090">
    <property type="entry name" value="Electron transport accessory proteins"/>
    <property type="match status" value="1"/>
</dbReference>
<dbReference type="InterPro" id="IPR042262">
    <property type="entry name" value="CN_hydtase_beta_C"/>
</dbReference>
<dbReference type="InterPro" id="IPR023808">
    <property type="entry name" value="Nitrile_Hydratase_acc_put"/>
</dbReference>
<dbReference type="Gene3D" id="1.10.472.20">
    <property type="entry name" value="Nitrile hydratase, beta subunit"/>
    <property type="match status" value="1"/>
</dbReference>
<feature type="domain" description="Nitrile hydratase beta subunit-like N-terminal" evidence="1">
    <location>
        <begin position="16"/>
        <end position="106"/>
    </location>
</feature>
<evidence type="ECO:0000259" key="1">
    <source>
        <dbReference type="Pfam" id="PF21006"/>
    </source>
</evidence>
<keyword evidence="3" id="KW-1185">Reference proteome</keyword>
<dbReference type="RefSeq" id="WP_106749164.1">
    <property type="nucleotide sequence ID" value="NZ_CP027668.1"/>
</dbReference>
<dbReference type="EMBL" id="CP027668">
    <property type="protein sequence ID" value="AVO45823.1"/>
    <property type="molecule type" value="Genomic_DNA"/>
</dbReference>
<name>A0A2S0ND40_9HYPH</name>
<proteinExistence type="predicted"/>
<dbReference type="NCBIfam" id="TIGR03889">
    <property type="entry name" value="nitrile_acc"/>
    <property type="match status" value="1"/>
</dbReference>
<dbReference type="Proteomes" id="UP000237889">
    <property type="component" value="Chromosome"/>
</dbReference>
<dbReference type="InterPro" id="IPR008990">
    <property type="entry name" value="Elect_transpt_acc-like_dom_sf"/>
</dbReference>
<organism evidence="2 3">
    <name type="scientific">Phreatobacter cathodiphilus</name>
    <dbReference type="NCBI Taxonomy" id="1868589"/>
    <lineage>
        <taxon>Bacteria</taxon>
        <taxon>Pseudomonadati</taxon>
        <taxon>Pseudomonadota</taxon>
        <taxon>Alphaproteobacteria</taxon>
        <taxon>Hyphomicrobiales</taxon>
        <taxon>Phreatobacteraceae</taxon>
        <taxon>Phreatobacter</taxon>
    </lineage>
</organism>
<dbReference type="Pfam" id="PF21006">
    <property type="entry name" value="NHase_beta_N"/>
    <property type="match status" value="1"/>
</dbReference>
<dbReference type="OrthoDB" id="9811616at2"/>
<evidence type="ECO:0000313" key="2">
    <source>
        <dbReference type="EMBL" id="AVO45823.1"/>
    </source>
</evidence>